<reference evidence="2 3" key="1">
    <citation type="journal article" date="2015" name="Genome Announc.">
        <title>Expanding the biotechnology potential of lactobacilli through comparative genomics of 213 strains and associated genera.</title>
        <authorList>
            <person name="Sun Z."/>
            <person name="Harris H.M."/>
            <person name="McCann A."/>
            <person name="Guo C."/>
            <person name="Argimon S."/>
            <person name="Zhang W."/>
            <person name="Yang X."/>
            <person name="Jeffery I.B."/>
            <person name="Cooney J.C."/>
            <person name="Kagawa T.F."/>
            <person name="Liu W."/>
            <person name="Song Y."/>
            <person name="Salvetti E."/>
            <person name="Wrobel A."/>
            <person name="Rasinkangas P."/>
            <person name="Parkhill J."/>
            <person name="Rea M.C."/>
            <person name="O'Sullivan O."/>
            <person name="Ritari J."/>
            <person name="Douillard F.P."/>
            <person name="Paul Ross R."/>
            <person name="Yang R."/>
            <person name="Briner A.E."/>
            <person name="Felis G.E."/>
            <person name="de Vos W.M."/>
            <person name="Barrangou R."/>
            <person name="Klaenhammer T.R."/>
            <person name="Caufield P.W."/>
            <person name="Cui Y."/>
            <person name="Zhang H."/>
            <person name="O'Toole P.W."/>
        </authorList>
    </citation>
    <scope>NUCLEOTIDE SEQUENCE [LARGE SCALE GENOMIC DNA]</scope>
    <source>
        <strain evidence="2 3">DSM 18390</strain>
    </source>
</reference>
<keyword evidence="1" id="KW-1133">Transmembrane helix</keyword>
<evidence type="ECO:0008006" key="4">
    <source>
        <dbReference type="Google" id="ProtNLM"/>
    </source>
</evidence>
<evidence type="ECO:0000313" key="2">
    <source>
        <dbReference type="EMBL" id="KRM41088.1"/>
    </source>
</evidence>
<keyword evidence="1" id="KW-0472">Membrane</keyword>
<sequence>MRKLTKLLILIVSLVAIVQTVWLAGMVLPVRWLSSAVLPTSQTSELWLQVAVMTIAVIIGLAAITGGCIALLAPKKGNQLEFRSPNGRLTISKRAVEKILGETIATRTQVSDVKVTVKITGKRRDARVRVSATNRRESDLVSLGETIEQIIVDELTRLMAVSIKKVHVNVKPFDTAAKKRSRQPRVV</sequence>
<gene>
    <name evidence="2" type="ORF">FD47_GL002547</name>
</gene>
<dbReference type="Proteomes" id="UP000051010">
    <property type="component" value="Unassembled WGS sequence"/>
</dbReference>
<feature type="transmembrane region" description="Helical" evidence="1">
    <location>
        <begin position="47"/>
        <end position="73"/>
    </location>
</feature>
<dbReference type="RefSeq" id="WP_008212049.1">
    <property type="nucleotide sequence ID" value="NZ_AZFZ01000067.1"/>
</dbReference>
<dbReference type="NCBIfam" id="NF033218">
    <property type="entry name" value="anchor_AmaP"/>
    <property type="match status" value="1"/>
</dbReference>
<accession>A0A0R1YF21</accession>
<organism evidence="2 3">
    <name type="scientific">Lentilactobacillus parafarraginis DSM 18390 = JCM 14109</name>
    <dbReference type="NCBI Taxonomy" id="1423786"/>
    <lineage>
        <taxon>Bacteria</taxon>
        <taxon>Bacillati</taxon>
        <taxon>Bacillota</taxon>
        <taxon>Bacilli</taxon>
        <taxon>Lactobacillales</taxon>
        <taxon>Lactobacillaceae</taxon>
        <taxon>Lentilactobacillus</taxon>
    </lineage>
</organism>
<dbReference type="AlphaFoldDB" id="A0A0R1YF21"/>
<evidence type="ECO:0000256" key="1">
    <source>
        <dbReference type="SAM" id="Phobius"/>
    </source>
</evidence>
<name>A0A0R1YF21_9LACO</name>
<proteinExistence type="predicted"/>
<dbReference type="EMBL" id="AZFZ01000067">
    <property type="protein sequence ID" value="KRM41088.1"/>
    <property type="molecule type" value="Genomic_DNA"/>
</dbReference>
<dbReference type="PATRIC" id="fig|1423786.4.peg.2668"/>
<keyword evidence="1" id="KW-0812">Transmembrane</keyword>
<evidence type="ECO:0000313" key="3">
    <source>
        <dbReference type="Proteomes" id="UP000051010"/>
    </source>
</evidence>
<protein>
    <recommendedName>
        <fullName evidence="4">Alkaline shock response membrane anchor protein AmaP</fullName>
    </recommendedName>
</protein>
<comment type="caution">
    <text evidence="2">The sequence shown here is derived from an EMBL/GenBank/DDBJ whole genome shotgun (WGS) entry which is preliminary data.</text>
</comment>